<feature type="transmembrane region" description="Helical" evidence="1">
    <location>
        <begin position="43"/>
        <end position="61"/>
    </location>
</feature>
<proteinExistence type="predicted"/>
<name>A0A0H5RF23_9EUKA</name>
<keyword evidence="1" id="KW-0812">Transmembrane</keyword>
<dbReference type="AlphaFoldDB" id="A0A0H5RF23"/>
<feature type="transmembrane region" description="Helical" evidence="1">
    <location>
        <begin position="102"/>
        <end position="121"/>
    </location>
</feature>
<evidence type="ECO:0000313" key="2">
    <source>
        <dbReference type="EMBL" id="CRZ12147.1"/>
    </source>
</evidence>
<protein>
    <submittedName>
        <fullName evidence="2">Uncharacterized protein</fullName>
    </submittedName>
</protein>
<accession>A0A0H5RF23</accession>
<keyword evidence="1" id="KW-1133">Transmembrane helix</keyword>
<organism evidence="2">
    <name type="scientific">Spongospora subterranea</name>
    <dbReference type="NCBI Taxonomy" id="70186"/>
    <lineage>
        <taxon>Eukaryota</taxon>
        <taxon>Sar</taxon>
        <taxon>Rhizaria</taxon>
        <taxon>Endomyxa</taxon>
        <taxon>Phytomyxea</taxon>
        <taxon>Plasmodiophorida</taxon>
        <taxon>Plasmodiophoridae</taxon>
        <taxon>Spongospora</taxon>
    </lineage>
</organism>
<dbReference type="EMBL" id="HACM01011705">
    <property type="protein sequence ID" value="CRZ12147.1"/>
    <property type="molecule type" value="Transcribed_RNA"/>
</dbReference>
<sequence>HFFFSISEFPSMDIVTFFGRSLSLISNLLQLKYGTNMFQQHPIIAGIAVITLIMYCFVRWFKLKYPGNYEKYLGSVPFVVNLLGFLSMACTMSLLLPDYVRPLVFIFCLLLPLKKALYWILMKLDEHFGETEFWITRVDPALCYLRRRVNRARRNLLLAF</sequence>
<feature type="non-terminal residue" evidence="2">
    <location>
        <position position="1"/>
    </location>
</feature>
<dbReference type="InterPro" id="IPR053258">
    <property type="entry name" value="Ca-permeable_cation_channel"/>
</dbReference>
<keyword evidence="1" id="KW-0472">Membrane</keyword>
<evidence type="ECO:0000256" key="1">
    <source>
        <dbReference type="SAM" id="Phobius"/>
    </source>
</evidence>
<feature type="transmembrane region" description="Helical" evidence="1">
    <location>
        <begin position="73"/>
        <end position="96"/>
    </location>
</feature>
<dbReference type="PANTHER" id="PTHR34115:SF5">
    <property type="entry name" value="PROTEIN, PUTATIVE-RELATED"/>
    <property type="match status" value="1"/>
</dbReference>
<reference evidence="2" key="1">
    <citation type="submission" date="2015-04" db="EMBL/GenBank/DDBJ databases">
        <title>The genome sequence of the plant pathogenic Rhizarian Plasmodiophora brassicae reveals insights in its biotrophic life cycle and the origin of chitin synthesis.</title>
        <authorList>
            <person name="Schwelm A."/>
            <person name="Fogelqvist J."/>
            <person name="Knaust A."/>
            <person name="Julke S."/>
            <person name="Lilja T."/>
            <person name="Dhandapani V."/>
            <person name="Bonilla-Rosso G."/>
            <person name="Karlsson M."/>
            <person name="Shevchenko A."/>
            <person name="Choi S.R."/>
            <person name="Kim H.G."/>
            <person name="Park J.Y."/>
            <person name="Lim Y.P."/>
            <person name="Ludwig-Muller J."/>
            <person name="Dixelius C."/>
        </authorList>
    </citation>
    <scope>NUCLEOTIDE SEQUENCE</scope>
    <source>
        <tissue evidence="2">Potato root galls</tissue>
    </source>
</reference>
<dbReference type="PANTHER" id="PTHR34115">
    <property type="entry name" value="PROTEIN, PUTATIVE-RELATED"/>
    <property type="match status" value="1"/>
</dbReference>